<dbReference type="EMBL" id="MQUC01000003">
    <property type="protein sequence ID" value="PRP67795.1"/>
    <property type="molecule type" value="Genomic_DNA"/>
</dbReference>
<dbReference type="OrthoDB" id="9815802at2"/>
<keyword evidence="3" id="KW-1185">Reference proteome</keyword>
<reference evidence="2 3" key="1">
    <citation type="submission" date="2016-11" db="EMBL/GenBank/DDBJ databases">
        <title>Trade-off between light-utilization and light-protection in marine flavobacteria.</title>
        <authorList>
            <person name="Kumagai Y."/>
        </authorList>
    </citation>
    <scope>NUCLEOTIDE SEQUENCE [LARGE SCALE GENOMIC DNA]</scope>
    <source>
        <strain evidence="2 3">JCM 17109</strain>
    </source>
</reference>
<name>A0A2S9WWF7_9FLAO</name>
<evidence type="ECO:0008006" key="4">
    <source>
        <dbReference type="Google" id="ProtNLM"/>
    </source>
</evidence>
<organism evidence="2 3">
    <name type="scientific">Nonlabens agnitus</name>
    <dbReference type="NCBI Taxonomy" id="870484"/>
    <lineage>
        <taxon>Bacteria</taxon>
        <taxon>Pseudomonadati</taxon>
        <taxon>Bacteroidota</taxon>
        <taxon>Flavobacteriia</taxon>
        <taxon>Flavobacteriales</taxon>
        <taxon>Flavobacteriaceae</taxon>
        <taxon>Nonlabens</taxon>
    </lineage>
</organism>
<dbReference type="Proteomes" id="UP000239532">
    <property type="component" value="Unassembled WGS sequence"/>
</dbReference>
<evidence type="ECO:0000313" key="3">
    <source>
        <dbReference type="Proteomes" id="UP000239532"/>
    </source>
</evidence>
<accession>A0A2S9WWF7</accession>
<evidence type="ECO:0000313" key="2">
    <source>
        <dbReference type="EMBL" id="PRP67795.1"/>
    </source>
</evidence>
<proteinExistence type="predicted"/>
<keyword evidence="1" id="KW-0732">Signal</keyword>
<feature type="chain" id="PRO_5015760517" description="TonB-dependent receptor" evidence="1">
    <location>
        <begin position="19"/>
        <end position="1135"/>
    </location>
</feature>
<evidence type="ECO:0000256" key="1">
    <source>
        <dbReference type="SAM" id="SignalP"/>
    </source>
</evidence>
<dbReference type="RefSeq" id="WP_105983495.1">
    <property type="nucleotide sequence ID" value="NZ_MQUC01000003.1"/>
</dbReference>
<sequence>MKWKLLFLFIAGSWLAHAQEYAGVIKKRLVVSDTIPFHEISVNPNFIRIKDKTGKPIDTTSYRVDYSNALIILKNATTIATDSIDVQYLPLDDLLTRSYKLYDTSIILGENSRQEQLVALKKPTYKPTFVPFDGLQVSGSITRGIRVGNNQNSVVDSELDLRITGQLSEKVSLRASIQDANVPQTQNGYAQRLDEFDQIFIELFSDNWNIRAGDVDLQQTDYQFNNFTKRVQGIAGQIKFDGDESTGYAGAAGALVRGTFNTSRFTGQEGNQGPYKLVGQQGELFILVISGSERVFVNGVLLTRGENADYIIDYNAGEVRFNPTFPITSEMRISIEYQYSERNFTRFIGYATGGFQSERLKIDTYAYTESDAKNQPLQQDLNEDQVNILAAAGDDPNQAIAPSAVRADFSENRIQYVRQVINGVPRFIFSQDPQAELFNVRFSFVGENQGNYVLIDSQAISNIYEYREPVNGVPQGSFEPVIQLFAPETLTIAGLKAQYQLANTTQINTEVAASNNDLNRFSAIDDNNNTGVAAKLGVEQVLFQQDSTQTLKILANTDFIQSDFRNVERVYNIEFNRDWNLDSTVGDQLFTNAGINYVRDTTITANYTFQHLEFSDRYNGNRHNVAGRLQGDGWLSRFRGSILSTNSNTQQSTFNRADASVIKRFQKNWAGARLNLEDNEQMDKTTGQLTALSQRFTEYEVYAGRGDSTATFVEIGYRHRVNDSLRAGDLQRVNRSNNYYVRSQPIKDEVQNLLIYANYRVLKSEDPTIDNEVSLNGRVLYNRKLFKNKILWNTTYETNSGTIPQQDFTYLEVNPGQGTFTWIDYNGDGIQDLNEFEVAQFQDQARYVRILLPNQIFIPIHQNKFSQTITLNPISWSGEEGLKKVLSQFYNQTSYLIDRKVVREGERFDLNPFDDRGDQLGLNLSFRNSLFFNRGKQRYTTNYTYLSTTTENLQSIGSIESELESHQITFLHKIADSWLFTFNGQTGFNASRSENFANRNFEIDENLLKPQISYLFGESNRVDVFYEYQKKDNQINDAATLDQQNLGLGWSFNNGQKYAINGELRYVNNDFTGQAFSPVGFQMLEGLQAGQNLTWNLLVQKKVTNFIDLNLSYQGRNSETARTVHTGSVQLKAYF</sequence>
<dbReference type="AlphaFoldDB" id="A0A2S9WWF7"/>
<feature type="signal peptide" evidence="1">
    <location>
        <begin position="1"/>
        <end position="18"/>
    </location>
</feature>
<comment type="caution">
    <text evidence="2">The sequence shown here is derived from an EMBL/GenBank/DDBJ whole genome shotgun (WGS) entry which is preliminary data.</text>
</comment>
<gene>
    <name evidence="2" type="ORF">BST86_12175</name>
</gene>
<protein>
    <recommendedName>
        <fullName evidence="4">TonB-dependent receptor</fullName>
    </recommendedName>
</protein>